<feature type="coiled-coil region" evidence="1">
    <location>
        <begin position="572"/>
        <end position="599"/>
    </location>
</feature>
<gene>
    <name evidence="3" type="ORF">H0G86_006642</name>
</gene>
<feature type="region of interest" description="Disordered" evidence="2">
    <location>
        <begin position="861"/>
        <end position="880"/>
    </location>
</feature>
<dbReference type="Proteomes" id="UP000826661">
    <property type="component" value="Chromosome III"/>
</dbReference>
<sequence>MANKVVLDLDLLRGSTPQGQATYLRNLVKNNPDAESSITPQLIALVASDSLPSIALSLWPSASKEPQTTIAVIRQEHCLNVQHAAITRFYRLLCKEKTFAKTWEAAGGATGVAQLMAKLSVSGVRSLVKWLGISGRAEGARKERQRAMEELLTLLWGLDGDDNNAALDSRPLRDEYVKILPACGGAFRLQWKEMKRQLPVNYSSAVETDHEFFEQHYDEKLRRNEIKASEFLTAVKPLIIYRTQYGLDVLDRFIDSETLLGASPDALLEAVIYPLSKRFLSRRRIASDTTMRFWSRVMLCLKERQPFHNEFRNSSDHYKRILARLVKVWNESRGRIEYTEMLTELFPLIHEIVLRRYSLVDLIKNVAKTRRYQLLRLFLKHTAGFQFDIGEPLSLEHSGLEKSSLQWHPEIFSLLPADEAFTLWEKVQRAGKYAGSWERHWSSTSESIYFCQDQDDSNLSDFLIIRAYLLRQSQGAPSFTTAELDTMRSNLRQEVSRRMKKATQGRLPEIRSKWAVAALELCVAIGDLELYGETLRWARRFNKDPLTVQEIYGGYSLQTRELTDLVTVLPAKESTQVQIEELSQKIQSANDILQTLFDTAMMGVNEPSFRGWSDWGYAFELINRVICKRIALVNDFQDRTKISDDALYEALWQPTFAMLEKMLPHQHILGPAGEVKFDHQAYRSLSCFDVKEPESLREPTIRFLDQLARYYDSIWRDFRLRQTPALVTADEIWPKGLTIQHLDHDFGSALPYLPYAQSRIEAIVFMNPLKALQPIQIDEETQLAIGTFIDSWAAALLQYIQMPGKLSKEEQRKERISRAWHHTTVNLSKDRMSSEEAERFWWPVFKGVFVKKHEVGIDEKADERHEPSLPDADEDMQPIEWNPDPEYERISLTKKNKMLTPTCLDVLLSRSRIGHLPKFISTEDSEFGKVKCVIPKKPRPLSFWESYSTTYSKLTCKYVDAYVVAAILALNMKKGSDISLLKKPFPNSGAVRIPAVYLDQEFLEREVDTNVPGFAGMIDQFKYYVPASLFAQLGASVLESIGKGPETDKPFGTLVYIINRLLEGASPSMAIPLIQQFVLENPDASSWHRPLLNPKALIHFRPADAKHFFETFTDAILDKLQEQAERRAKQKPDDESANKGPLVKVTTIKMLAQLLRESPVVDPGLAVELNIKILKRASHVDIRTAAVKGLTEAIANTTDTKVKKRIFDALLEYAAPIASSINESQPLTDWDALTPDDELPEIWKSSYGSLTTPTIMDLILTLGFWKDWQSEEGRVYKKLIYTIMDASAENHQRWMKLFIKKHGFTMPDDAQLPAIPMFPTALEALLPRVMKTDISAKYLDVAKQYLLLRMNLPGWMSAITAAVRADPKLVSSNSGRHWCDIWNDDYYDRLTKSLLEIIRIHLTELDKKTNDEKTQQGDSHQSLEAFLFEIANIIIMQGNLNKFDAFVGDILTDTRDNPVWGRILERIDSLRTPAWQADQNRKPAVLPDTLSLKIKMLNLSPSGSQPDEIKENATKYVKKAVELLNDIVASGVPYQNRYNAFQRELGNAAPKALIAIMIGSTPALDDPSNVTLVDHLRVELAMTMLDSSWIFKQKGSMAPEDDVLKRAEELVMKASRSSVENFRNLAAHLKRIIEDPDSWGLFD</sequence>
<evidence type="ECO:0000313" key="3">
    <source>
        <dbReference type="EMBL" id="QYS99516.1"/>
    </source>
</evidence>
<keyword evidence="4" id="KW-1185">Reference proteome</keyword>
<protein>
    <submittedName>
        <fullName evidence="3">Uncharacterized protein</fullName>
    </submittedName>
</protein>
<evidence type="ECO:0000256" key="1">
    <source>
        <dbReference type="SAM" id="Coils"/>
    </source>
</evidence>
<organism evidence="3 4">
    <name type="scientific">Trichoderma simmonsii</name>
    <dbReference type="NCBI Taxonomy" id="1491479"/>
    <lineage>
        <taxon>Eukaryota</taxon>
        <taxon>Fungi</taxon>
        <taxon>Dikarya</taxon>
        <taxon>Ascomycota</taxon>
        <taxon>Pezizomycotina</taxon>
        <taxon>Sordariomycetes</taxon>
        <taxon>Hypocreomycetidae</taxon>
        <taxon>Hypocreales</taxon>
        <taxon>Hypocreaceae</taxon>
        <taxon>Trichoderma</taxon>
    </lineage>
</organism>
<evidence type="ECO:0000256" key="2">
    <source>
        <dbReference type="SAM" id="MobiDB-lite"/>
    </source>
</evidence>
<evidence type="ECO:0000313" key="4">
    <source>
        <dbReference type="Proteomes" id="UP000826661"/>
    </source>
</evidence>
<dbReference type="EMBL" id="CP075866">
    <property type="protein sequence ID" value="QYS99516.1"/>
    <property type="molecule type" value="Genomic_DNA"/>
</dbReference>
<proteinExistence type="predicted"/>
<accession>A0A8G0LBY3</accession>
<keyword evidence="1" id="KW-0175">Coiled coil</keyword>
<name>A0A8G0LBY3_9HYPO</name>
<reference evidence="3 4" key="1">
    <citation type="journal article" date="2021" name="BMC Genomics">
        <title>Telomere-to-telomere genome assembly of asparaginase-producing Trichoderma simmonsii.</title>
        <authorList>
            <person name="Chung D."/>
            <person name="Kwon Y.M."/>
            <person name="Yang Y."/>
        </authorList>
    </citation>
    <scope>NUCLEOTIDE SEQUENCE [LARGE SCALE GENOMIC DNA]</scope>
    <source>
        <strain evidence="3 4">GH-Sj1</strain>
    </source>
</reference>